<name>A0A4Z1KXH6_9HELO</name>
<dbReference type="InterPro" id="IPR013785">
    <property type="entry name" value="Aldolase_TIM"/>
</dbReference>
<gene>
    <name evidence="2" type="ORF">BPOR_0116g00210</name>
</gene>
<protein>
    <recommendedName>
        <fullName evidence="4">FMN-dependent dehydrogenase domain-containing protein</fullName>
    </recommendedName>
</protein>
<comment type="cofactor">
    <cofactor evidence="1">
        <name>FMN</name>
        <dbReference type="ChEBI" id="CHEBI:58210"/>
    </cofactor>
</comment>
<evidence type="ECO:0000313" key="3">
    <source>
        <dbReference type="Proteomes" id="UP000297280"/>
    </source>
</evidence>
<dbReference type="SUPFAM" id="SSF51395">
    <property type="entry name" value="FMN-linked oxidoreductases"/>
    <property type="match status" value="1"/>
</dbReference>
<proteinExistence type="predicted"/>
<reference evidence="2 3" key="1">
    <citation type="submission" date="2017-12" db="EMBL/GenBank/DDBJ databases">
        <title>Comparative genomics of Botrytis spp.</title>
        <authorList>
            <person name="Valero-Jimenez C.A."/>
            <person name="Tapia P."/>
            <person name="Veloso J."/>
            <person name="Silva-Moreno E."/>
            <person name="Staats M."/>
            <person name="Valdes J.H."/>
            <person name="Van Kan J.A.L."/>
        </authorList>
    </citation>
    <scope>NUCLEOTIDE SEQUENCE [LARGE SCALE GENOMIC DNA]</scope>
    <source>
        <strain evidence="2 3">MUCL3349</strain>
    </source>
</reference>
<evidence type="ECO:0000313" key="2">
    <source>
        <dbReference type="EMBL" id="TGO89295.1"/>
    </source>
</evidence>
<dbReference type="GO" id="GO:0003959">
    <property type="term" value="F:NADPH dehydrogenase activity"/>
    <property type="evidence" value="ECO:0007669"/>
    <property type="project" value="InterPro"/>
</dbReference>
<dbReference type="PANTHER" id="PTHR43303:SF4">
    <property type="entry name" value="NADPH DEHYDROGENASE C23G7.10C-RELATED"/>
    <property type="match status" value="1"/>
</dbReference>
<dbReference type="GO" id="GO:0050661">
    <property type="term" value="F:NADP binding"/>
    <property type="evidence" value="ECO:0007669"/>
    <property type="project" value="InterPro"/>
</dbReference>
<sequence>MPLFLRISATDWLKETEIDGWSLEYSVQLSVKAASFGVYFIDVSSGGSHPGQTIKLGSGYQAGFSKYIINAVKDKATVGAVGNITNGVQANGLLEEGLDAIFNGTMFQKNPGLVGSWADDLVIIVHAARQIQREFKEIPNPLIAQKL</sequence>
<evidence type="ECO:0000256" key="1">
    <source>
        <dbReference type="ARBA" id="ARBA00001917"/>
    </source>
</evidence>
<comment type="caution">
    <text evidence="2">The sequence shown here is derived from an EMBL/GenBank/DDBJ whole genome shotgun (WGS) entry which is preliminary data.</text>
</comment>
<dbReference type="PANTHER" id="PTHR43303">
    <property type="entry name" value="NADPH DEHYDROGENASE C23G7.10C-RELATED"/>
    <property type="match status" value="1"/>
</dbReference>
<keyword evidence="3" id="KW-1185">Reference proteome</keyword>
<organism evidence="2 3">
    <name type="scientific">Botrytis porri</name>
    <dbReference type="NCBI Taxonomy" id="87229"/>
    <lineage>
        <taxon>Eukaryota</taxon>
        <taxon>Fungi</taxon>
        <taxon>Dikarya</taxon>
        <taxon>Ascomycota</taxon>
        <taxon>Pezizomycotina</taxon>
        <taxon>Leotiomycetes</taxon>
        <taxon>Helotiales</taxon>
        <taxon>Sclerotiniaceae</taxon>
        <taxon>Botrytis</taxon>
    </lineage>
</organism>
<dbReference type="EMBL" id="PQXO01000116">
    <property type="protein sequence ID" value="TGO89295.1"/>
    <property type="molecule type" value="Genomic_DNA"/>
</dbReference>
<evidence type="ECO:0008006" key="4">
    <source>
        <dbReference type="Google" id="ProtNLM"/>
    </source>
</evidence>
<dbReference type="Gene3D" id="3.20.20.70">
    <property type="entry name" value="Aldolase class I"/>
    <property type="match status" value="1"/>
</dbReference>
<accession>A0A4Z1KXH6</accession>
<dbReference type="STRING" id="87229.A0A4Z1KXH6"/>
<dbReference type="Proteomes" id="UP000297280">
    <property type="component" value="Unassembled WGS sequence"/>
</dbReference>
<dbReference type="InterPro" id="IPR044152">
    <property type="entry name" value="YqjM-like"/>
</dbReference>
<dbReference type="AlphaFoldDB" id="A0A4Z1KXH6"/>
<dbReference type="GO" id="GO:0010181">
    <property type="term" value="F:FMN binding"/>
    <property type="evidence" value="ECO:0007669"/>
    <property type="project" value="InterPro"/>
</dbReference>